<proteinExistence type="predicted"/>
<evidence type="ECO:0000313" key="1">
    <source>
        <dbReference type="EMBL" id="MBP2180129.1"/>
    </source>
</evidence>
<dbReference type="EMBL" id="JAGGMS010000001">
    <property type="protein sequence ID" value="MBP2180129.1"/>
    <property type="molecule type" value="Genomic_DNA"/>
</dbReference>
<protein>
    <recommendedName>
        <fullName evidence="3">Secreted protein</fullName>
    </recommendedName>
</protein>
<dbReference type="Proteomes" id="UP000741013">
    <property type="component" value="Unassembled WGS sequence"/>
</dbReference>
<evidence type="ECO:0000313" key="2">
    <source>
        <dbReference type="Proteomes" id="UP000741013"/>
    </source>
</evidence>
<sequence>MGRGLLPVAVLLGLELVGQRGDLLLALEHVERTQALQFVEQRRVLTQRRIEFFLPLTPAEHPRPLTAQTRQRRCPAVSR</sequence>
<evidence type="ECO:0008006" key="3">
    <source>
        <dbReference type="Google" id="ProtNLM"/>
    </source>
</evidence>
<reference evidence="1 2" key="1">
    <citation type="submission" date="2021-03" db="EMBL/GenBank/DDBJ databases">
        <title>Sequencing the genomes of 1000 actinobacteria strains.</title>
        <authorList>
            <person name="Klenk H.-P."/>
        </authorList>
    </citation>
    <scope>NUCLEOTIDE SEQUENCE [LARGE SCALE GENOMIC DNA]</scope>
    <source>
        <strain evidence="1 2">DSM 45510</strain>
    </source>
</reference>
<dbReference type="RefSeq" id="WP_209663745.1">
    <property type="nucleotide sequence ID" value="NZ_JAGGMS010000001.1"/>
</dbReference>
<comment type="caution">
    <text evidence="1">The sequence shown here is derived from an EMBL/GenBank/DDBJ whole genome shotgun (WGS) entry which is preliminary data.</text>
</comment>
<organism evidence="1 2">
    <name type="scientific">Amycolatopsis magusensis</name>
    <dbReference type="NCBI Taxonomy" id="882444"/>
    <lineage>
        <taxon>Bacteria</taxon>
        <taxon>Bacillati</taxon>
        <taxon>Actinomycetota</taxon>
        <taxon>Actinomycetes</taxon>
        <taxon>Pseudonocardiales</taxon>
        <taxon>Pseudonocardiaceae</taxon>
        <taxon>Amycolatopsis</taxon>
    </lineage>
</organism>
<gene>
    <name evidence="1" type="ORF">JOM49_001655</name>
</gene>
<accession>A0ABS4PMN5</accession>
<keyword evidence="2" id="KW-1185">Reference proteome</keyword>
<name>A0ABS4PMN5_9PSEU</name>